<evidence type="ECO:0000313" key="1">
    <source>
        <dbReference type="EMBL" id="COW57477.1"/>
    </source>
</evidence>
<evidence type="ECO:0000313" key="4">
    <source>
        <dbReference type="Proteomes" id="UP000044938"/>
    </source>
</evidence>
<protein>
    <submittedName>
        <fullName evidence="1">Uncharacterized protein</fullName>
    </submittedName>
</protein>
<sequence length="90" mass="8932">MPFDHPDIGGHNCCLRDGAPEQSRLRVAAGRGQPVAKSIGVQATGTHLGEDTTPVSGCPRPALQEEHGGALCPGGSAGVRAVGPAVAVVG</sequence>
<evidence type="ECO:0000313" key="3">
    <source>
        <dbReference type="Proteomes" id="UP000039021"/>
    </source>
</evidence>
<organism evidence="1 4">
    <name type="scientific">Mycobacterium tuberculosis</name>
    <dbReference type="NCBI Taxonomy" id="1773"/>
    <lineage>
        <taxon>Bacteria</taxon>
        <taxon>Bacillati</taxon>
        <taxon>Actinomycetota</taxon>
        <taxon>Actinomycetes</taxon>
        <taxon>Mycobacteriales</taxon>
        <taxon>Mycobacteriaceae</taxon>
        <taxon>Mycobacterium</taxon>
        <taxon>Mycobacterium tuberculosis complex</taxon>
    </lineage>
</organism>
<reference evidence="3 4" key="1">
    <citation type="submission" date="2015-03" db="EMBL/GenBank/DDBJ databases">
        <authorList>
            <consortium name="Pathogen Informatics"/>
        </authorList>
    </citation>
    <scope>NUCLEOTIDE SEQUENCE [LARGE SCALE GENOMIC DNA]</scope>
    <source>
        <strain evidence="1 4">M09401471</strain>
        <strain evidence="3">N09902308</strain>
    </source>
</reference>
<gene>
    <name evidence="1" type="ORF">ERS007720_02878</name>
    <name evidence="2" type="ORF">ERS007739_04990</name>
</gene>
<name>A0A655J9B6_MYCTX</name>
<evidence type="ECO:0000313" key="2">
    <source>
        <dbReference type="EMBL" id="CPA98216.1"/>
    </source>
</evidence>
<dbReference type="Proteomes" id="UP000044938">
    <property type="component" value="Unassembled WGS sequence"/>
</dbReference>
<accession>A0A655J9B6</accession>
<dbReference type="EMBL" id="CSAJ01000408">
    <property type="protein sequence ID" value="COW57477.1"/>
    <property type="molecule type" value="Genomic_DNA"/>
</dbReference>
<dbReference type="EMBL" id="CSBK01003509">
    <property type="protein sequence ID" value="CPA98216.1"/>
    <property type="molecule type" value="Genomic_DNA"/>
</dbReference>
<reference evidence="2" key="2">
    <citation type="submission" date="2015-03" db="EMBL/GenBank/DDBJ databases">
        <authorList>
            <consortium name="Pathogen Informatics"/>
            <person name="Murphy D."/>
        </authorList>
    </citation>
    <scope>NUCLEOTIDE SEQUENCE</scope>
    <source>
        <strain evidence="2">N09902308</strain>
    </source>
</reference>
<dbReference type="AlphaFoldDB" id="A0A655J9B6"/>
<proteinExistence type="predicted"/>
<dbReference type="Proteomes" id="UP000039021">
    <property type="component" value="Unassembled WGS sequence"/>
</dbReference>